<accession>A0A8J4Y3S5</accession>
<evidence type="ECO:0000313" key="2">
    <source>
        <dbReference type="Proteomes" id="UP000770661"/>
    </source>
</evidence>
<keyword evidence="2" id="KW-1185">Reference proteome</keyword>
<comment type="caution">
    <text evidence="1">The sequence shown here is derived from an EMBL/GenBank/DDBJ whole genome shotgun (WGS) entry which is preliminary data.</text>
</comment>
<dbReference type="Proteomes" id="UP000770661">
    <property type="component" value="Unassembled WGS sequence"/>
</dbReference>
<protein>
    <submittedName>
        <fullName evidence="1">Uncharacterized protein</fullName>
    </submittedName>
</protein>
<dbReference type="EMBL" id="JACEEZ010020630">
    <property type="protein sequence ID" value="KAG0714320.1"/>
    <property type="molecule type" value="Genomic_DNA"/>
</dbReference>
<organism evidence="1 2">
    <name type="scientific">Chionoecetes opilio</name>
    <name type="common">Atlantic snow crab</name>
    <name type="synonym">Cancer opilio</name>
    <dbReference type="NCBI Taxonomy" id="41210"/>
    <lineage>
        <taxon>Eukaryota</taxon>
        <taxon>Metazoa</taxon>
        <taxon>Ecdysozoa</taxon>
        <taxon>Arthropoda</taxon>
        <taxon>Crustacea</taxon>
        <taxon>Multicrustacea</taxon>
        <taxon>Malacostraca</taxon>
        <taxon>Eumalacostraca</taxon>
        <taxon>Eucarida</taxon>
        <taxon>Decapoda</taxon>
        <taxon>Pleocyemata</taxon>
        <taxon>Brachyura</taxon>
        <taxon>Eubrachyura</taxon>
        <taxon>Majoidea</taxon>
        <taxon>Majidae</taxon>
        <taxon>Chionoecetes</taxon>
    </lineage>
</organism>
<sequence length="498" mass="56528">MPASPKTLWRAAQSDCRAGPPTGLEPMDCRLIRSKWTSDFSFPFFLVPFTCLIHPFDDLPPFHPSISFSLWLPLSQEQVPSIRLLSVNNVKDKENTMMKVPGDEDAGCWMLEGRCCRLYPLSTLYLPFLDERVGKGVNTYLTGGSQGYQERSAFLQYLQHNTEMRGDPEEWCCLASISGHVTTNTRIAGHFTVLRPPCPETPTWAWRNHREEPHRPHLKVTASHYLGGRRAAIDSWSNDRRREDAGSVTGPAHLNTWLLHLDYLDILDSLTNIQDRSLQKHIKTPIDCFYAWIFVSVTSIHSPLPPLRVSGNNSPQWHALHQYLHPTKETSPPRTGSITSMSPFSLEIAITAVVLPNIQQGKTMARRAAANSTEQQHREMEASSRQAAWYAKATAYRPLLPTRQLSRADEVNLHRLRLGYRTLEELRDDFESRQCDHCGHLARHPLRHYLLSCPATAQLRQQIGGPEDDEGRAALVLRRALEDLPRLLVVVRSAPPPR</sequence>
<name>A0A8J4Y3S5_CHIOP</name>
<proteinExistence type="predicted"/>
<dbReference type="AlphaFoldDB" id="A0A8J4Y3S5"/>
<reference evidence="1" key="1">
    <citation type="submission" date="2020-07" db="EMBL/GenBank/DDBJ databases">
        <title>The High-quality genome of the commercially important snow crab, Chionoecetes opilio.</title>
        <authorList>
            <person name="Jeong J.-H."/>
            <person name="Ryu S."/>
        </authorList>
    </citation>
    <scope>NUCLEOTIDE SEQUENCE</scope>
    <source>
        <strain evidence="1">MADBK_172401_WGS</strain>
        <tissue evidence="1">Digestive gland</tissue>
    </source>
</reference>
<evidence type="ECO:0000313" key="1">
    <source>
        <dbReference type="EMBL" id="KAG0714320.1"/>
    </source>
</evidence>
<dbReference type="OrthoDB" id="6369833at2759"/>
<gene>
    <name evidence="1" type="ORF">GWK47_014378</name>
</gene>